<keyword evidence="11" id="KW-1185">Reference proteome</keyword>
<sequence length="100" mass="10921">IYGGAGGQGTRISSASYSGVRSGMGFPSIASGATGEIMGNEKMAMQNLNDRLASYLEKVRTLEQANSKLELKIREALEKRGPDVHDYSRFQPIVDDLRKK</sequence>
<comment type="function">
    <text evidence="5">When phosphorylated, plays a role in filament reorganization.</text>
</comment>
<accession>A0ABD0NBL9</accession>
<organism evidence="10 11">
    <name type="scientific">Cirrhinus mrigala</name>
    <name type="common">Mrigala</name>
    <dbReference type="NCBI Taxonomy" id="683832"/>
    <lineage>
        <taxon>Eukaryota</taxon>
        <taxon>Metazoa</taxon>
        <taxon>Chordata</taxon>
        <taxon>Craniata</taxon>
        <taxon>Vertebrata</taxon>
        <taxon>Euteleostomi</taxon>
        <taxon>Actinopterygii</taxon>
        <taxon>Neopterygii</taxon>
        <taxon>Teleostei</taxon>
        <taxon>Ostariophysi</taxon>
        <taxon>Cypriniformes</taxon>
        <taxon>Cyprinidae</taxon>
        <taxon>Labeoninae</taxon>
        <taxon>Labeonini</taxon>
        <taxon>Cirrhinus</taxon>
    </lineage>
</organism>
<protein>
    <recommendedName>
        <fullName evidence="9">IF rod domain-containing protein</fullName>
    </recommendedName>
</protein>
<dbReference type="EMBL" id="JAMKFB020000023">
    <property type="protein sequence ID" value="KAL0158621.1"/>
    <property type="molecule type" value="Genomic_DNA"/>
</dbReference>
<dbReference type="PANTHER" id="PTHR23239:SF349">
    <property type="entry name" value="KERATIN, TYPE I CYTOSKELETAL 18"/>
    <property type="match status" value="1"/>
</dbReference>
<dbReference type="InterPro" id="IPR039008">
    <property type="entry name" value="IF_rod_dom"/>
</dbReference>
<comment type="caution">
    <text evidence="10">The sequence shown here is derived from an EMBL/GenBank/DDBJ whole genome shotgun (WGS) entry which is preliminary data.</text>
</comment>
<keyword evidence="4 7" id="KW-0175">Coiled coil</keyword>
<evidence type="ECO:0000313" key="11">
    <source>
        <dbReference type="Proteomes" id="UP001529510"/>
    </source>
</evidence>
<gene>
    <name evidence="10" type="ORF">M9458_046697</name>
</gene>
<dbReference type="Proteomes" id="UP001529510">
    <property type="component" value="Unassembled WGS sequence"/>
</dbReference>
<dbReference type="AlphaFoldDB" id="A0ABD0NBL9"/>
<evidence type="ECO:0000256" key="5">
    <source>
        <dbReference type="ARBA" id="ARBA00037340"/>
    </source>
</evidence>
<keyword evidence="3" id="KW-0403">Intermediate filament</keyword>
<evidence type="ECO:0000256" key="8">
    <source>
        <dbReference type="SAM" id="MobiDB-lite"/>
    </source>
</evidence>
<keyword evidence="1" id="KW-0597">Phosphoprotein</keyword>
<dbReference type="GO" id="GO:0005882">
    <property type="term" value="C:intermediate filament"/>
    <property type="evidence" value="ECO:0007669"/>
    <property type="project" value="UniProtKB-KW"/>
</dbReference>
<dbReference type="Pfam" id="PF00038">
    <property type="entry name" value="Filament"/>
    <property type="match status" value="1"/>
</dbReference>
<evidence type="ECO:0000313" key="10">
    <source>
        <dbReference type="EMBL" id="KAL0158621.1"/>
    </source>
</evidence>
<evidence type="ECO:0000256" key="2">
    <source>
        <dbReference type="ARBA" id="ARBA00022744"/>
    </source>
</evidence>
<feature type="non-terminal residue" evidence="10">
    <location>
        <position position="100"/>
    </location>
</feature>
<dbReference type="SUPFAM" id="SSF64593">
    <property type="entry name" value="Intermediate filament protein, coiled coil region"/>
    <property type="match status" value="1"/>
</dbReference>
<evidence type="ECO:0000256" key="7">
    <source>
        <dbReference type="SAM" id="Coils"/>
    </source>
</evidence>
<evidence type="ECO:0000256" key="4">
    <source>
        <dbReference type="ARBA" id="ARBA00023054"/>
    </source>
</evidence>
<dbReference type="PROSITE" id="PS51842">
    <property type="entry name" value="IF_ROD_2"/>
    <property type="match status" value="1"/>
</dbReference>
<evidence type="ECO:0000256" key="6">
    <source>
        <dbReference type="ARBA" id="ARBA00038630"/>
    </source>
</evidence>
<feature type="coiled-coil region" evidence="7">
    <location>
        <begin position="45"/>
        <end position="79"/>
    </location>
</feature>
<evidence type="ECO:0000256" key="3">
    <source>
        <dbReference type="ARBA" id="ARBA00022754"/>
    </source>
</evidence>
<keyword evidence="2" id="KW-0416">Keratin</keyword>
<reference evidence="10 11" key="1">
    <citation type="submission" date="2024-05" db="EMBL/GenBank/DDBJ databases">
        <title>Genome sequencing and assembly of Indian major carp, Cirrhinus mrigala (Hamilton, 1822).</title>
        <authorList>
            <person name="Mohindra V."/>
            <person name="Chowdhury L.M."/>
            <person name="Lal K."/>
            <person name="Jena J.K."/>
        </authorList>
    </citation>
    <scope>NUCLEOTIDE SEQUENCE [LARGE SCALE GENOMIC DNA]</scope>
    <source>
        <strain evidence="10">CM1030</strain>
        <tissue evidence="10">Blood</tissue>
    </source>
</reference>
<feature type="region of interest" description="Disordered" evidence="8">
    <location>
        <begin position="1"/>
        <end position="21"/>
    </location>
</feature>
<evidence type="ECO:0000259" key="9">
    <source>
        <dbReference type="PROSITE" id="PS51842"/>
    </source>
</evidence>
<name>A0ABD0NBL9_CIRMR</name>
<proteinExistence type="predicted"/>
<comment type="subunit">
    <text evidence="6">Heterotetramer of two type I and two type II keratins. Keratin-18 associates with keratin-8.</text>
</comment>
<feature type="non-terminal residue" evidence="10">
    <location>
        <position position="1"/>
    </location>
</feature>
<evidence type="ECO:0000256" key="1">
    <source>
        <dbReference type="ARBA" id="ARBA00022553"/>
    </source>
</evidence>
<dbReference type="PANTHER" id="PTHR23239">
    <property type="entry name" value="INTERMEDIATE FILAMENT"/>
    <property type="match status" value="1"/>
</dbReference>
<feature type="domain" description="IF rod" evidence="9">
    <location>
        <begin position="41"/>
        <end position="100"/>
    </location>
</feature>
<feature type="compositionally biased region" description="Polar residues" evidence="8">
    <location>
        <begin position="10"/>
        <end position="19"/>
    </location>
</feature>
<dbReference type="InterPro" id="IPR002957">
    <property type="entry name" value="Keratin_I"/>
</dbReference>